<feature type="transmembrane region" description="Helical" evidence="11">
    <location>
        <begin position="12"/>
        <end position="38"/>
    </location>
</feature>
<dbReference type="SUPFAM" id="SSF47384">
    <property type="entry name" value="Homodimeric domain of signal transducing histidine kinase"/>
    <property type="match status" value="1"/>
</dbReference>
<dbReference type="EMBL" id="PUIV01000003">
    <property type="protein sequence ID" value="PWB95314.1"/>
    <property type="molecule type" value="Genomic_DNA"/>
</dbReference>
<evidence type="ECO:0000256" key="9">
    <source>
        <dbReference type="ARBA" id="ARBA00023012"/>
    </source>
</evidence>
<evidence type="ECO:0000256" key="4">
    <source>
        <dbReference type="ARBA" id="ARBA00022553"/>
    </source>
</evidence>
<protein>
    <recommendedName>
        <fullName evidence="3">histidine kinase</fullName>
        <ecNumber evidence="3">2.7.13.3</ecNumber>
    </recommendedName>
</protein>
<dbReference type="PROSITE" id="PS50109">
    <property type="entry name" value="HIS_KIN"/>
    <property type="match status" value="1"/>
</dbReference>
<dbReference type="PRINTS" id="PR00344">
    <property type="entry name" value="BCTRLSENSOR"/>
</dbReference>
<evidence type="ECO:0000256" key="10">
    <source>
        <dbReference type="ARBA" id="ARBA00023136"/>
    </source>
</evidence>
<dbReference type="InterPro" id="IPR003594">
    <property type="entry name" value="HATPase_dom"/>
</dbReference>
<dbReference type="InterPro" id="IPR036097">
    <property type="entry name" value="HisK_dim/P_sf"/>
</dbReference>
<evidence type="ECO:0000313" key="13">
    <source>
        <dbReference type="EMBL" id="PWB95314.1"/>
    </source>
</evidence>
<keyword evidence="15" id="KW-1185">Reference proteome</keyword>
<comment type="catalytic activity">
    <reaction evidence="1">
        <text>ATP + protein L-histidine = ADP + protein N-phospho-L-histidine.</text>
        <dbReference type="EC" id="2.7.13.3"/>
    </reaction>
</comment>
<comment type="caution">
    <text evidence="13">The sequence shown here is derived from an EMBL/GenBank/DDBJ whole genome shotgun (WGS) entry which is preliminary data.</text>
</comment>
<dbReference type="PANTHER" id="PTHR45436:SF15">
    <property type="entry name" value="SENSOR HISTIDINE KINASE CUSS"/>
    <property type="match status" value="1"/>
</dbReference>
<reference evidence="13" key="2">
    <citation type="submission" date="2018-02" db="EMBL/GenBank/DDBJ databases">
        <authorList>
            <person name="Cohen D.B."/>
            <person name="Kent A.D."/>
        </authorList>
    </citation>
    <scope>NUCLEOTIDE SEQUENCE</scope>
    <source>
        <strain evidence="13">DSM 17706</strain>
    </source>
</reference>
<proteinExistence type="predicted"/>
<keyword evidence="4" id="KW-0597">Phosphoprotein</keyword>
<evidence type="ECO:0000313" key="14">
    <source>
        <dbReference type="EMBL" id="TRL35387.1"/>
    </source>
</evidence>
<dbReference type="SMART" id="SM00388">
    <property type="entry name" value="HisKA"/>
    <property type="match status" value="1"/>
</dbReference>
<dbReference type="OrthoDB" id="9809329at2"/>
<evidence type="ECO:0000256" key="2">
    <source>
        <dbReference type="ARBA" id="ARBA00004141"/>
    </source>
</evidence>
<dbReference type="GO" id="GO:0005886">
    <property type="term" value="C:plasma membrane"/>
    <property type="evidence" value="ECO:0007669"/>
    <property type="project" value="TreeGrafter"/>
</dbReference>
<evidence type="ECO:0000256" key="3">
    <source>
        <dbReference type="ARBA" id="ARBA00012438"/>
    </source>
</evidence>
<feature type="transmembrane region" description="Helical" evidence="11">
    <location>
        <begin position="171"/>
        <end position="192"/>
    </location>
</feature>
<sequence length="480" mass="52218">MRLRSLSSRLIVYAIFGSILGYLTLPPVVVGGVLVSGFPGGLGSLDDLMRPRVGSIMLAALRKGADGERSIAMTDELRQFMSANPDFRFAAFDPRTGKALPGSAPELTKAFEGVGRLKLFRSPIEIAVGGSLRHGESAVFDSPIGEVVIATYGAKFQWRDFFLLPYRMTSIYGALIFLPHWAAMCLIALFVVDRGLAPLRAAATKVAKIDVNSLKERIAPEEAPSEVLPFVEAVNKAFERVREGVERQRRFSANSAHELRTPITILRARVGKMEEGPLKSEMERDVLRVQTIVEQMLLLAQIEERGRIAPQKIDLYDVALTVAADYVPIAIGNNREIQFEAPSRQVAALASRWSVDSIVTNLIANAVRAEPEGGVVIVRVLPECAIEVVDHGVGVAEADRSRIFEPFWRKDEATPGTGLGLAIVRELVDLLGGEIRVEETPGGGATFKVRLPAAGVEPGEATEAVALDVQPFDQRCERSA</sequence>
<dbReference type="Gene3D" id="1.10.287.130">
    <property type="match status" value="1"/>
</dbReference>
<dbReference type="PANTHER" id="PTHR45436">
    <property type="entry name" value="SENSOR HISTIDINE KINASE YKOH"/>
    <property type="match status" value="1"/>
</dbReference>
<feature type="domain" description="Histidine kinase" evidence="12">
    <location>
        <begin position="254"/>
        <end position="455"/>
    </location>
</feature>
<dbReference type="RefSeq" id="WP_108915987.1">
    <property type="nucleotide sequence ID" value="NZ_BGJY01000012.1"/>
</dbReference>
<dbReference type="Proteomes" id="UP000316781">
    <property type="component" value="Unassembled WGS sequence"/>
</dbReference>
<dbReference type="EMBL" id="VJMF01000030">
    <property type="protein sequence ID" value="TRL35387.1"/>
    <property type="molecule type" value="Genomic_DNA"/>
</dbReference>
<evidence type="ECO:0000256" key="11">
    <source>
        <dbReference type="SAM" id="Phobius"/>
    </source>
</evidence>
<dbReference type="AlphaFoldDB" id="A0A2U1SUL5"/>
<gene>
    <name evidence="13" type="ORF">C5689_04045</name>
    <name evidence="14" type="ORF">FM996_07500</name>
</gene>
<evidence type="ECO:0000256" key="8">
    <source>
        <dbReference type="ARBA" id="ARBA00022989"/>
    </source>
</evidence>
<organism evidence="13 15">
    <name type="scientific">Methylosinus sporium</name>
    <dbReference type="NCBI Taxonomy" id="428"/>
    <lineage>
        <taxon>Bacteria</taxon>
        <taxon>Pseudomonadati</taxon>
        <taxon>Pseudomonadota</taxon>
        <taxon>Alphaproteobacteria</taxon>
        <taxon>Hyphomicrobiales</taxon>
        <taxon>Methylocystaceae</taxon>
        <taxon>Methylosinus</taxon>
    </lineage>
</organism>
<dbReference type="GO" id="GO:0000155">
    <property type="term" value="F:phosphorelay sensor kinase activity"/>
    <property type="evidence" value="ECO:0007669"/>
    <property type="project" value="InterPro"/>
</dbReference>
<dbReference type="InterPro" id="IPR003661">
    <property type="entry name" value="HisK_dim/P_dom"/>
</dbReference>
<keyword evidence="7 13" id="KW-0418">Kinase</keyword>
<evidence type="ECO:0000313" key="16">
    <source>
        <dbReference type="Proteomes" id="UP000316781"/>
    </source>
</evidence>
<dbReference type="Gene3D" id="3.30.565.10">
    <property type="entry name" value="Histidine kinase-like ATPase, C-terminal domain"/>
    <property type="match status" value="1"/>
</dbReference>
<keyword evidence="6 11" id="KW-0812">Transmembrane</keyword>
<reference evidence="14 16" key="3">
    <citation type="submission" date="2019-07" db="EMBL/GenBank/DDBJ databases">
        <title>Ln-dependent methylotrophs.</title>
        <authorList>
            <person name="Tani A."/>
        </authorList>
    </citation>
    <scope>NUCLEOTIDE SEQUENCE [LARGE SCALE GENOMIC DNA]</scope>
    <source>
        <strain evidence="14 16">SM89A</strain>
    </source>
</reference>
<dbReference type="Proteomes" id="UP000245137">
    <property type="component" value="Unassembled WGS sequence"/>
</dbReference>
<evidence type="ECO:0000256" key="5">
    <source>
        <dbReference type="ARBA" id="ARBA00022679"/>
    </source>
</evidence>
<evidence type="ECO:0000313" key="15">
    <source>
        <dbReference type="Proteomes" id="UP000245137"/>
    </source>
</evidence>
<keyword evidence="8 11" id="KW-1133">Transmembrane helix</keyword>
<name>A0A2U1SUL5_METSR</name>
<dbReference type="EC" id="2.7.13.3" evidence="3"/>
<dbReference type="Pfam" id="PF02518">
    <property type="entry name" value="HATPase_c"/>
    <property type="match status" value="1"/>
</dbReference>
<dbReference type="Pfam" id="PF00512">
    <property type="entry name" value="HisKA"/>
    <property type="match status" value="1"/>
</dbReference>
<dbReference type="InterPro" id="IPR050428">
    <property type="entry name" value="TCS_sensor_his_kinase"/>
</dbReference>
<evidence type="ECO:0000256" key="1">
    <source>
        <dbReference type="ARBA" id="ARBA00000085"/>
    </source>
</evidence>
<accession>A0A2U1SUL5</accession>
<evidence type="ECO:0000259" key="12">
    <source>
        <dbReference type="PROSITE" id="PS50109"/>
    </source>
</evidence>
<dbReference type="InterPro" id="IPR005467">
    <property type="entry name" value="His_kinase_dom"/>
</dbReference>
<keyword evidence="9" id="KW-0902">Two-component regulatory system</keyword>
<dbReference type="SMART" id="SM00387">
    <property type="entry name" value="HATPase_c"/>
    <property type="match status" value="1"/>
</dbReference>
<dbReference type="InterPro" id="IPR004358">
    <property type="entry name" value="Sig_transdc_His_kin-like_C"/>
</dbReference>
<keyword evidence="5" id="KW-0808">Transferase</keyword>
<evidence type="ECO:0000256" key="7">
    <source>
        <dbReference type="ARBA" id="ARBA00022777"/>
    </source>
</evidence>
<dbReference type="CDD" id="cd00082">
    <property type="entry name" value="HisKA"/>
    <property type="match status" value="1"/>
</dbReference>
<keyword evidence="10 11" id="KW-0472">Membrane</keyword>
<dbReference type="InterPro" id="IPR036890">
    <property type="entry name" value="HATPase_C_sf"/>
</dbReference>
<dbReference type="SUPFAM" id="SSF55874">
    <property type="entry name" value="ATPase domain of HSP90 chaperone/DNA topoisomerase II/histidine kinase"/>
    <property type="match status" value="1"/>
</dbReference>
<reference evidence="13 15" key="1">
    <citation type="journal article" date="2018" name="Appl. Microbiol. Biotechnol.">
        <title>Co-cultivation of the strictly anaerobic methanogen Methanosarcina barkeri with aerobic methanotrophs in an oxygen-limited membrane bioreactor.</title>
        <authorList>
            <person name="In 't Zandt M.H."/>
            <person name="van den Bosch T.J.M."/>
            <person name="Rijkers R."/>
            <person name="van Kessel M.A.H.J."/>
            <person name="Jetten M.S.M."/>
            <person name="Welte C.U."/>
        </authorList>
    </citation>
    <scope>NUCLEOTIDE SEQUENCE [LARGE SCALE GENOMIC DNA]</scope>
    <source>
        <strain evidence="13 15">DSM 17706</strain>
    </source>
</reference>
<comment type="subcellular location">
    <subcellularLocation>
        <location evidence="2">Membrane</location>
        <topology evidence="2">Multi-pass membrane protein</topology>
    </subcellularLocation>
</comment>
<evidence type="ECO:0000256" key="6">
    <source>
        <dbReference type="ARBA" id="ARBA00022692"/>
    </source>
</evidence>